<dbReference type="Proteomes" id="UP000188533">
    <property type="component" value="Unassembled WGS sequence"/>
</dbReference>
<sequence length="83" mass="9144">MLRQDKRSRPPKGAVRYPVLNGVTLGDPEGDEVSRPAYDVFPDCRLRKRQKAPKAPTRSPTTNAPTDAPAIVPAEIEPPLELQ</sequence>
<gene>
    <name evidence="2" type="ORF">LENED_003007</name>
</gene>
<evidence type="ECO:0000313" key="2">
    <source>
        <dbReference type="EMBL" id="GAW01413.1"/>
    </source>
</evidence>
<reference evidence="2 3" key="2">
    <citation type="submission" date="2017-02" db="EMBL/GenBank/DDBJ databases">
        <title>A genome survey and senescence transcriptome analysis in Lentinula edodes.</title>
        <authorList>
            <person name="Sakamoto Y."/>
            <person name="Nakade K."/>
            <person name="Sato S."/>
            <person name="Yoshida Y."/>
            <person name="Miyazaki K."/>
            <person name="Natsume S."/>
            <person name="Konno N."/>
        </authorList>
    </citation>
    <scope>NUCLEOTIDE SEQUENCE [LARGE SCALE GENOMIC DNA]</scope>
    <source>
        <strain evidence="2 3">NBRC 111202</strain>
    </source>
</reference>
<evidence type="ECO:0000313" key="3">
    <source>
        <dbReference type="Proteomes" id="UP000188533"/>
    </source>
</evidence>
<dbReference type="AlphaFoldDB" id="A0A1Q3E2F6"/>
<reference evidence="2 3" key="1">
    <citation type="submission" date="2016-08" db="EMBL/GenBank/DDBJ databases">
        <authorList>
            <consortium name="Lentinula edodes genome sequencing consortium"/>
            <person name="Sakamoto Y."/>
            <person name="Nakade K."/>
            <person name="Sato S."/>
            <person name="Yoshida Y."/>
            <person name="Miyazaki K."/>
            <person name="Natsume S."/>
            <person name="Konno N."/>
        </authorList>
    </citation>
    <scope>NUCLEOTIDE SEQUENCE [LARGE SCALE GENOMIC DNA]</scope>
    <source>
        <strain evidence="2 3">NBRC 111202</strain>
    </source>
</reference>
<keyword evidence="3" id="KW-1185">Reference proteome</keyword>
<comment type="caution">
    <text evidence="2">The sequence shown here is derived from an EMBL/GenBank/DDBJ whole genome shotgun (WGS) entry which is preliminary data.</text>
</comment>
<evidence type="ECO:0000256" key="1">
    <source>
        <dbReference type="SAM" id="MobiDB-lite"/>
    </source>
</evidence>
<protein>
    <submittedName>
        <fullName evidence="2">Uncharacterized protein</fullName>
    </submittedName>
</protein>
<name>A0A1Q3E2F6_LENED</name>
<organism evidence="2 3">
    <name type="scientific">Lentinula edodes</name>
    <name type="common">Shiitake mushroom</name>
    <name type="synonym">Lentinus edodes</name>
    <dbReference type="NCBI Taxonomy" id="5353"/>
    <lineage>
        <taxon>Eukaryota</taxon>
        <taxon>Fungi</taxon>
        <taxon>Dikarya</taxon>
        <taxon>Basidiomycota</taxon>
        <taxon>Agaricomycotina</taxon>
        <taxon>Agaricomycetes</taxon>
        <taxon>Agaricomycetidae</taxon>
        <taxon>Agaricales</taxon>
        <taxon>Marasmiineae</taxon>
        <taxon>Omphalotaceae</taxon>
        <taxon>Lentinula</taxon>
    </lineage>
</organism>
<accession>A0A1Q3E2F6</accession>
<dbReference type="EMBL" id="BDGU01000060">
    <property type="protein sequence ID" value="GAW01413.1"/>
    <property type="molecule type" value="Genomic_DNA"/>
</dbReference>
<proteinExistence type="predicted"/>
<feature type="compositionally biased region" description="Low complexity" evidence="1">
    <location>
        <begin position="68"/>
        <end position="83"/>
    </location>
</feature>
<feature type="region of interest" description="Disordered" evidence="1">
    <location>
        <begin position="1"/>
        <end position="83"/>
    </location>
</feature>